<dbReference type="GO" id="GO:0005829">
    <property type="term" value="C:cytosol"/>
    <property type="evidence" value="ECO:0007669"/>
    <property type="project" value="TreeGrafter"/>
</dbReference>
<evidence type="ECO:0000256" key="8">
    <source>
        <dbReference type="ARBA" id="ARBA00023306"/>
    </source>
</evidence>
<dbReference type="InterPro" id="IPR042233">
    <property type="entry name" value="Cell_div_ZapA_N"/>
</dbReference>
<evidence type="ECO:0000256" key="2">
    <source>
        <dbReference type="ARBA" id="ARBA00010074"/>
    </source>
</evidence>
<dbReference type="PANTHER" id="PTHR34981">
    <property type="entry name" value="CELL DIVISION PROTEIN ZAPA"/>
    <property type="match status" value="1"/>
</dbReference>
<dbReference type="InterPro" id="IPR036192">
    <property type="entry name" value="Cell_div_ZapA-like_sf"/>
</dbReference>
<dbReference type="Pfam" id="PF05164">
    <property type="entry name" value="ZapA"/>
    <property type="match status" value="1"/>
</dbReference>
<evidence type="ECO:0000256" key="9">
    <source>
        <dbReference type="ARBA" id="ARBA00024910"/>
    </source>
</evidence>
<dbReference type="GO" id="GO:0000917">
    <property type="term" value="P:division septum assembly"/>
    <property type="evidence" value="ECO:0007669"/>
    <property type="project" value="UniProtKB-KW"/>
</dbReference>
<dbReference type="STRING" id="1196095.GAPWK_1995"/>
<feature type="coiled-coil region" evidence="12">
    <location>
        <begin position="24"/>
        <end position="85"/>
    </location>
</feature>
<protein>
    <recommendedName>
        <fullName evidence="3">Cell division protein ZapA</fullName>
    </recommendedName>
    <alternativeName>
        <fullName evidence="11">Z ring-associated protein ZapA</fullName>
    </alternativeName>
</protein>
<dbReference type="Gene3D" id="3.30.160.880">
    <property type="entry name" value="Cell division protein ZapA protomer, N-terminal domain"/>
    <property type="match status" value="1"/>
</dbReference>
<dbReference type="GO" id="GO:0030428">
    <property type="term" value="C:cell septum"/>
    <property type="evidence" value="ECO:0007669"/>
    <property type="project" value="TreeGrafter"/>
</dbReference>
<dbReference type="Proteomes" id="UP000247932">
    <property type="component" value="Unassembled WGS sequence"/>
</dbReference>
<keyword evidence="8" id="KW-0131">Cell cycle</keyword>
<keyword evidence="4" id="KW-0963">Cytoplasm</keyword>
<keyword evidence="14" id="KW-1185">Reference proteome</keyword>
<comment type="subcellular location">
    <subcellularLocation>
        <location evidence="1">Cytoplasm</location>
    </subcellularLocation>
</comment>
<sequence length="99" mass="11117">MENQAVTVQIFGRTLKFNCPVEEVDALTNAAKDLDARLIKLREKSPQIGSDQLIMTAALNLSYELTKEKEKSDEFANRLKMLQQLLDSALNINSSSDLM</sequence>
<evidence type="ECO:0000256" key="12">
    <source>
        <dbReference type="SAM" id="Coils"/>
    </source>
</evidence>
<dbReference type="InterPro" id="IPR007838">
    <property type="entry name" value="Cell_div_ZapA-like"/>
</dbReference>
<evidence type="ECO:0000256" key="5">
    <source>
        <dbReference type="ARBA" id="ARBA00022618"/>
    </source>
</evidence>
<dbReference type="RefSeq" id="WP_110434227.1">
    <property type="nucleotide sequence ID" value="NZ_QGLR01000013.1"/>
</dbReference>
<evidence type="ECO:0000256" key="1">
    <source>
        <dbReference type="ARBA" id="ARBA00004496"/>
    </source>
</evidence>
<dbReference type="PANTHER" id="PTHR34981:SF1">
    <property type="entry name" value="CELL DIVISION PROTEIN ZAPA"/>
    <property type="match status" value="1"/>
</dbReference>
<dbReference type="Gene3D" id="1.20.5.50">
    <property type="match status" value="1"/>
</dbReference>
<comment type="caution">
    <text evidence="13">The sequence shown here is derived from an EMBL/GenBank/DDBJ whole genome shotgun (WGS) entry which is preliminary data.</text>
</comment>
<evidence type="ECO:0000256" key="11">
    <source>
        <dbReference type="ARBA" id="ARBA00033158"/>
    </source>
</evidence>
<comment type="subunit">
    <text evidence="10">Homodimer. Interacts with FtsZ.</text>
</comment>
<keyword evidence="5 13" id="KW-0132">Cell division</keyword>
<evidence type="ECO:0000256" key="10">
    <source>
        <dbReference type="ARBA" id="ARBA00026068"/>
    </source>
</evidence>
<evidence type="ECO:0000256" key="6">
    <source>
        <dbReference type="ARBA" id="ARBA00023054"/>
    </source>
</evidence>
<dbReference type="SUPFAM" id="SSF102829">
    <property type="entry name" value="Cell division protein ZapA-like"/>
    <property type="match status" value="1"/>
</dbReference>
<comment type="similarity">
    <text evidence="2">Belongs to the ZapA family. Type 1 subfamily.</text>
</comment>
<dbReference type="OrthoDB" id="5917174at2"/>
<organism evidence="13 14">
    <name type="scientific">Gilliamella apicola</name>
    <dbReference type="NCBI Taxonomy" id="1196095"/>
    <lineage>
        <taxon>Bacteria</taxon>
        <taxon>Pseudomonadati</taxon>
        <taxon>Pseudomonadota</taxon>
        <taxon>Gammaproteobacteria</taxon>
        <taxon>Orbales</taxon>
        <taxon>Orbaceae</taxon>
        <taxon>Gilliamella</taxon>
    </lineage>
</organism>
<proteinExistence type="inferred from homology"/>
<reference evidence="13 14" key="1">
    <citation type="submission" date="2018-05" db="EMBL/GenBank/DDBJ databases">
        <title>Reference genomes for bee gut microbiota database.</title>
        <authorList>
            <person name="Ellegaard K.M."/>
        </authorList>
    </citation>
    <scope>NUCLEOTIDE SEQUENCE [LARGE SCALE GENOMIC DNA]</scope>
    <source>
        <strain evidence="13 14">ESL0182</strain>
    </source>
</reference>
<keyword evidence="6 12" id="KW-0175">Coiled coil</keyword>
<dbReference type="GO" id="GO:0043093">
    <property type="term" value="P:FtsZ-dependent cytokinesis"/>
    <property type="evidence" value="ECO:0007669"/>
    <property type="project" value="TreeGrafter"/>
</dbReference>
<evidence type="ECO:0000256" key="3">
    <source>
        <dbReference type="ARBA" id="ARBA00015195"/>
    </source>
</evidence>
<dbReference type="GO" id="GO:0032153">
    <property type="term" value="C:cell division site"/>
    <property type="evidence" value="ECO:0007669"/>
    <property type="project" value="TreeGrafter"/>
</dbReference>
<evidence type="ECO:0000256" key="4">
    <source>
        <dbReference type="ARBA" id="ARBA00022490"/>
    </source>
</evidence>
<evidence type="ECO:0000256" key="7">
    <source>
        <dbReference type="ARBA" id="ARBA00023210"/>
    </source>
</evidence>
<evidence type="ECO:0000313" key="13">
    <source>
        <dbReference type="EMBL" id="PXZ05304.1"/>
    </source>
</evidence>
<comment type="function">
    <text evidence="9">Activator of cell division through the inhibition of FtsZ GTPase activity, therefore promoting FtsZ assembly into bundles of protofilaments necessary for the formation of the division Z ring. It is recruited early at mid-cell but it is not essential for cell division.</text>
</comment>
<dbReference type="AlphaFoldDB" id="A0A2V4E4M1"/>
<accession>A0A2V4E4M1</accession>
<name>A0A2V4E4M1_9GAMM</name>
<keyword evidence="7" id="KW-0717">Septation</keyword>
<dbReference type="GO" id="GO:0000921">
    <property type="term" value="P:septin ring assembly"/>
    <property type="evidence" value="ECO:0007669"/>
    <property type="project" value="TreeGrafter"/>
</dbReference>
<dbReference type="EMBL" id="QGLR01000013">
    <property type="protein sequence ID" value="PXZ05304.1"/>
    <property type="molecule type" value="Genomic_DNA"/>
</dbReference>
<gene>
    <name evidence="13" type="ORF">DKK70_12000</name>
</gene>
<evidence type="ECO:0000313" key="14">
    <source>
        <dbReference type="Proteomes" id="UP000247932"/>
    </source>
</evidence>